<accession>A0A927W677</accession>
<sequence>MNTRVPYHNYIVVTPNGDVLGFGEEDDARKYVAGYYVGKIEELSDDRSKVYVDYGTDPLQASVDICTELGAYEGDCIIYDLDNFIENIQKSGIFEDEKEELIIKLMQEKINLNINDYQVDDLLYDTKVVPNRD</sequence>
<organism evidence="1 2">
    <name type="scientific">Clostridium sulfidigenes</name>
    <dbReference type="NCBI Taxonomy" id="318464"/>
    <lineage>
        <taxon>Bacteria</taxon>
        <taxon>Bacillati</taxon>
        <taxon>Bacillota</taxon>
        <taxon>Clostridia</taxon>
        <taxon>Eubacteriales</taxon>
        <taxon>Clostridiaceae</taxon>
        <taxon>Clostridium</taxon>
    </lineage>
</organism>
<evidence type="ECO:0000313" key="2">
    <source>
        <dbReference type="Proteomes" id="UP000768462"/>
    </source>
</evidence>
<protein>
    <submittedName>
        <fullName evidence="1">Uncharacterized protein</fullName>
    </submittedName>
</protein>
<gene>
    <name evidence="1" type="ORF">E7215_14295</name>
</gene>
<name>A0A927W677_9CLOT</name>
<reference evidence="1" key="1">
    <citation type="submission" date="2019-04" db="EMBL/GenBank/DDBJ databases">
        <title>Evolution of Biomass-Degrading Anaerobic Consortia Revealed by Metagenomics.</title>
        <authorList>
            <person name="Peng X."/>
        </authorList>
    </citation>
    <scope>NUCLEOTIDE SEQUENCE</scope>
    <source>
        <strain evidence="1">SIG254</strain>
    </source>
</reference>
<evidence type="ECO:0000313" key="1">
    <source>
        <dbReference type="EMBL" id="MBE6061322.1"/>
    </source>
</evidence>
<dbReference type="Proteomes" id="UP000768462">
    <property type="component" value="Unassembled WGS sequence"/>
</dbReference>
<proteinExistence type="predicted"/>
<comment type="caution">
    <text evidence="1">The sequence shown here is derived from an EMBL/GenBank/DDBJ whole genome shotgun (WGS) entry which is preliminary data.</text>
</comment>
<dbReference type="AlphaFoldDB" id="A0A927W677"/>
<dbReference type="EMBL" id="SVCM01000162">
    <property type="protein sequence ID" value="MBE6061322.1"/>
    <property type="molecule type" value="Genomic_DNA"/>
</dbReference>